<dbReference type="Proteomes" id="UP001595976">
    <property type="component" value="Unassembled WGS sequence"/>
</dbReference>
<dbReference type="RefSeq" id="WP_158446121.1">
    <property type="nucleotide sequence ID" value="NZ_JAOAOS010000003.1"/>
</dbReference>
<evidence type="ECO:0000313" key="2">
    <source>
        <dbReference type="Proteomes" id="UP001595976"/>
    </source>
</evidence>
<protein>
    <submittedName>
        <fullName evidence="1">Glutamate racemase</fullName>
    </submittedName>
</protein>
<gene>
    <name evidence="1" type="ORF">ACFPK2_18350</name>
</gene>
<dbReference type="Gene3D" id="3.40.50.1860">
    <property type="match status" value="2"/>
</dbReference>
<name>A0ABW0F667_9HYPH</name>
<reference evidence="2" key="1">
    <citation type="journal article" date="2019" name="Int. J. Syst. Evol. Microbiol.">
        <title>The Global Catalogue of Microorganisms (GCM) 10K type strain sequencing project: providing services to taxonomists for standard genome sequencing and annotation.</title>
        <authorList>
            <consortium name="The Broad Institute Genomics Platform"/>
            <consortium name="The Broad Institute Genome Sequencing Center for Infectious Disease"/>
            <person name="Wu L."/>
            <person name="Ma J."/>
        </authorList>
    </citation>
    <scope>NUCLEOTIDE SEQUENCE [LARGE SCALE GENOMIC DNA]</scope>
    <source>
        <strain evidence="2">CGMCC 1.15643</strain>
    </source>
</reference>
<sequence length="274" mass="29228">MNHSVSGEPLPKLVRPVAVFDAGIGSYAAVAAIRRLLPEQDILYFADRASFPYGGKDRAELLAILRRTLGYLDGFAPAAILVASNAPSITVLDDLADVSAAPLFGVRPPIAAALDHAGSRQVAVLGVRSMVESPELRAYAEAQAGSRAGQVRLVDASPLVELVESGAFLFAPDRTQAEVDAFLEALDARHPGIAAFTLSSTHLPWLRGFIERARPGRRLFDPLEDALAAIVPHAVPGGGETLALVTEDERYSAADFRRMLDRLGVALPLHTVRP</sequence>
<organism evidence="1 2">
    <name type="scientific">Bosea minatitlanensis</name>
    <dbReference type="NCBI Taxonomy" id="128782"/>
    <lineage>
        <taxon>Bacteria</taxon>
        <taxon>Pseudomonadati</taxon>
        <taxon>Pseudomonadota</taxon>
        <taxon>Alphaproteobacteria</taxon>
        <taxon>Hyphomicrobiales</taxon>
        <taxon>Boseaceae</taxon>
        <taxon>Bosea</taxon>
    </lineage>
</organism>
<accession>A0ABW0F667</accession>
<evidence type="ECO:0000313" key="1">
    <source>
        <dbReference type="EMBL" id="MFC5294957.1"/>
    </source>
</evidence>
<keyword evidence="2" id="KW-1185">Reference proteome</keyword>
<proteinExistence type="predicted"/>
<dbReference type="EMBL" id="JBHSLI010000007">
    <property type="protein sequence ID" value="MFC5294957.1"/>
    <property type="molecule type" value="Genomic_DNA"/>
</dbReference>
<comment type="caution">
    <text evidence="1">The sequence shown here is derived from an EMBL/GenBank/DDBJ whole genome shotgun (WGS) entry which is preliminary data.</text>
</comment>
<dbReference type="SUPFAM" id="SSF53681">
    <property type="entry name" value="Aspartate/glutamate racemase"/>
    <property type="match status" value="2"/>
</dbReference>
<dbReference type="InterPro" id="IPR001920">
    <property type="entry name" value="Asp/Glu_race"/>
</dbReference>